<accession>A0A9X4NZ10</accession>
<gene>
    <name evidence="2" type="ORF">NF717_11430</name>
</gene>
<dbReference type="AlphaFoldDB" id="A0A9X4NZ10"/>
<protein>
    <submittedName>
        <fullName evidence="2">Uncharacterized protein</fullName>
    </submittedName>
</protein>
<keyword evidence="3" id="KW-1185">Reference proteome</keyword>
<comment type="caution">
    <text evidence="2">The sequence shown here is derived from an EMBL/GenBank/DDBJ whole genome shotgun (WGS) entry which is preliminary data.</text>
</comment>
<evidence type="ECO:0000313" key="2">
    <source>
        <dbReference type="EMBL" id="MDG6146252.1"/>
    </source>
</evidence>
<dbReference type="Proteomes" id="UP001153199">
    <property type="component" value="Unassembled WGS sequence"/>
</dbReference>
<organism evidence="2 3">
    <name type="scientific">Lactococcus formosensis</name>
    <dbReference type="NCBI Taxonomy" id="1281486"/>
    <lineage>
        <taxon>Bacteria</taxon>
        <taxon>Bacillati</taxon>
        <taxon>Bacillota</taxon>
        <taxon>Bacilli</taxon>
        <taxon>Lactobacillales</taxon>
        <taxon>Streptococcaceae</taxon>
        <taxon>Lactococcus</taxon>
    </lineage>
</organism>
<reference evidence="2" key="1">
    <citation type="submission" date="2022-06" db="EMBL/GenBank/DDBJ databases">
        <title>Lactococcus from bovine mastitis in China.</title>
        <authorList>
            <person name="Lin Y."/>
            <person name="Han B."/>
        </authorList>
    </citation>
    <scope>NUCLEOTIDE SEQUENCE</scope>
    <source>
        <strain evidence="2">Ningxia-I-26</strain>
    </source>
</reference>
<keyword evidence="1" id="KW-0175">Coiled coil</keyword>
<evidence type="ECO:0000256" key="1">
    <source>
        <dbReference type="SAM" id="Coils"/>
    </source>
</evidence>
<dbReference type="RefSeq" id="WP_279360144.1">
    <property type="nucleotide sequence ID" value="NZ_CP141727.1"/>
</dbReference>
<evidence type="ECO:0000313" key="3">
    <source>
        <dbReference type="Proteomes" id="UP001153199"/>
    </source>
</evidence>
<dbReference type="EMBL" id="JAMWFV010000038">
    <property type="protein sequence ID" value="MDG6146252.1"/>
    <property type="molecule type" value="Genomic_DNA"/>
</dbReference>
<proteinExistence type="predicted"/>
<sequence>MEKVDQALEELDKKIIEYHEAIKFDRDDISLSKIQSLQLEREELQEAYDDILIQFNIYDDMKNLTDERKEKESKKVIK</sequence>
<feature type="coiled-coil region" evidence="1">
    <location>
        <begin position="1"/>
        <end position="54"/>
    </location>
</feature>
<name>A0A9X4NZ10_9LACT</name>